<evidence type="ECO:0000256" key="1">
    <source>
        <dbReference type="SAM" id="MobiDB-lite"/>
    </source>
</evidence>
<protein>
    <recommendedName>
        <fullName evidence="5">Transmembrane protein</fullName>
    </recommendedName>
</protein>
<proteinExistence type="predicted"/>
<feature type="region of interest" description="Disordered" evidence="1">
    <location>
        <begin position="1"/>
        <end position="20"/>
    </location>
</feature>
<evidence type="ECO:0000256" key="2">
    <source>
        <dbReference type="SAM" id="Phobius"/>
    </source>
</evidence>
<feature type="compositionally biased region" description="Low complexity" evidence="1">
    <location>
        <begin position="61"/>
        <end position="72"/>
    </location>
</feature>
<feature type="transmembrane region" description="Helical" evidence="2">
    <location>
        <begin position="23"/>
        <end position="45"/>
    </location>
</feature>
<dbReference type="OrthoDB" id="10250354at2759"/>
<dbReference type="EMBL" id="JADCNM010000009">
    <property type="protein sequence ID" value="KAG0467831.1"/>
    <property type="molecule type" value="Genomic_DNA"/>
</dbReference>
<dbReference type="AlphaFoldDB" id="A0A835UQB5"/>
<name>A0A835UQB5_VANPL</name>
<dbReference type="Proteomes" id="UP000639772">
    <property type="component" value="Chromosome 9"/>
</dbReference>
<feature type="region of interest" description="Disordered" evidence="1">
    <location>
        <begin position="58"/>
        <end position="82"/>
    </location>
</feature>
<keyword evidence="2" id="KW-0472">Membrane</keyword>
<gene>
    <name evidence="3" type="ORF">HPP92_017159</name>
</gene>
<reference evidence="3 4" key="1">
    <citation type="journal article" date="2020" name="Nat. Food">
        <title>A phased Vanilla planifolia genome enables genetic improvement of flavour and production.</title>
        <authorList>
            <person name="Hasing T."/>
            <person name="Tang H."/>
            <person name="Brym M."/>
            <person name="Khazi F."/>
            <person name="Huang T."/>
            <person name="Chambers A.H."/>
        </authorList>
    </citation>
    <scope>NUCLEOTIDE SEQUENCE [LARGE SCALE GENOMIC DNA]</scope>
    <source>
        <tissue evidence="3">Leaf</tissue>
    </source>
</reference>
<dbReference type="PANTHER" id="PTHR45000:SF5">
    <property type="entry name" value="CHAPERONE DNAJ-DOMAIN SUPERFAMILY PROTEIN"/>
    <property type="match status" value="1"/>
</dbReference>
<dbReference type="PANTHER" id="PTHR45000">
    <property type="entry name" value="CHAPERONE DNAJ-DOMAIN SUPERFAMILY PROTEIN"/>
    <property type="match status" value="1"/>
</dbReference>
<evidence type="ECO:0000313" key="4">
    <source>
        <dbReference type="Proteomes" id="UP000639772"/>
    </source>
</evidence>
<evidence type="ECO:0008006" key="5">
    <source>
        <dbReference type="Google" id="ProtNLM"/>
    </source>
</evidence>
<evidence type="ECO:0000313" key="3">
    <source>
        <dbReference type="EMBL" id="KAG0467831.1"/>
    </source>
</evidence>
<keyword evidence="2" id="KW-1133">Transmembrane helix</keyword>
<accession>A0A835UQB5</accession>
<sequence length="122" mass="13890">MVFSGGRPASDQDRREQPESGSLSWGIIFLGLIGAATSTVAASHLRKTVNWVYHQLRLRPGSSSSGSGSDASSTRRNLGEQAWKRYDARMHAEYEDEMERMERIRRMQSVFNRERAKRMKAL</sequence>
<keyword evidence="2" id="KW-0812">Transmembrane</keyword>
<comment type="caution">
    <text evidence="3">The sequence shown here is derived from an EMBL/GenBank/DDBJ whole genome shotgun (WGS) entry which is preliminary data.</text>
</comment>
<organism evidence="3 4">
    <name type="scientific">Vanilla planifolia</name>
    <name type="common">Vanilla</name>
    <dbReference type="NCBI Taxonomy" id="51239"/>
    <lineage>
        <taxon>Eukaryota</taxon>
        <taxon>Viridiplantae</taxon>
        <taxon>Streptophyta</taxon>
        <taxon>Embryophyta</taxon>
        <taxon>Tracheophyta</taxon>
        <taxon>Spermatophyta</taxon>
        <taxon>Magnoliopsida</taxon>
        <taxon>Liliopsida</taxon>
        <taxon>Asparagales</taxon>
        <taxon>Orchidaceae</taxon>
        <taxon>Vanilloideae</taxon>
        <taxon>Vanilleae</taxon>
        <taxon>Vanilla</taxon>
    </lineage>
</organism>